<sequence>MPEINAKDPESSSLSSDFVLEDTSTGGRYMVVDCGGGTVDITVHEITNKEGRLKELFKASGGPYGSITVDEAFERLLDQIFGREFMKNFKLSRPSGFIDLMIAFESRKRSYSSDRPSAINISLPYSFIEFFKNHKTKNTPESIIQNHGDTNVSWNSQGLLRLQPSIFKSFFQHSLEKIIERQDWGIFTDLSGNGDLLMYFNTCEQVCERNANNGIFNILFH</sequence>
<reference evidence="1" key="1">
    <citation type="submission" date="2021-02" db="EMBL/GenBank/DDBJ databases">
        <authorList>
            <person name="Bekaert M."/>
        </authorList>
    </citation>
    <scope>NUCLEOTIDE SEQUENCE</scope>
    <source>
        <strain evidence="1">IoA-00</strain>
    </source>
</reference>
<dbReference type="Gene3D" id="3.90.640.10">
    <property type="entry name" value="Actin, Chain A, domain 4"/>
    <property type="match status" value="1"/>
</dbReference>
<protein>
    <submittedName>
        <fullName evidence="1">Heat shock 70 kDa protein 12B,Heat shock 70 kDa protein 12A</fullName>
    </submittedName>
</protein>
<evidence type="ECO:0000313" key="1">
    <source>
        <dbReference type="EMBL" id="CAF2840077.1"/>
    </source>
</evidence>
<dbReference type="AlphaFoldDB" id="A0A7R8H337"/>
<dbReference type="PANTHER" id="PTHR14187">
    <property type="entry name" value="ALPHA KINASE/ELONGATION FACTOR 2 KINASE"/>
    <property type="match status" value="1"/>
</dbReference>
<evidence type="ECO:0000313" key="2">
    <source>
        <dbReference type="Proteomes" id="UP000675881"/>
    </source>
</evidence>
<gene>
    <name evidence="1" type="ORF">LSAA_4968</name>
</gene>
<dbReference type="SUPFAM" id="SSF53067">
    <property type="entry name" value="Actin-like ATPase domain"/>
    <property type="match status" value="1"/>
</dbReference>
<dbReference type="EMBL" id="HG994593">
    <property type="protein sequence ID" value="CAF2840077.1"/>
    <property type="molecule type" value="Genomic_DNA"/>
</dbReference>
<accession>A0A7R8H337</accession>
<keyword evidence="2" id="KW-1185">Reference proteome</keyword>
<dbReference type="Gene3D" id="3.30.420.40">
    <property type="match status" value="1"/>
</dbReference>
<organism evidence="1 2">
    <name type="scientific">Lepeophtheirus salmonis</name>
    <name type="common">Salmon louse</name>
    <name type="synonym">Caligus salmonis</name>
    <dbReference type="NCBI Taxonomy" id="72036"/>
    <lineage>
        <taxon>Eukaryota</taxon>
        <taxon>Metazoa</taxon>
        <taxon>Ecdysozoa</taxon>
        <taxon>Arthropoda</taxon>
        <taxon>Crustacea</taxon>
        <taxon>Multicrustacea</taxon>
        <taxon>Hexanauplia</taxon>
        <taxon>Copepoda</taxon>
        <taxon>Siphonostomatoida</taxon>
        <taxon>Caligidae</taxon>
        <taxon>Lepeophtheirus</taxon>
    </lineage>
</organism>
<dbReference type="Proteomes" id="UP000675881">
    <property type="component" value="Chromosome 14"/>
</dbReference>
<keyword evidence="1" id="KW-0346">Stress response</keyword>
<dbReference type="InterPro" id="IPR043129">
    <property type="entry name" value="ATPase_NBD"/>
</dbReference>
<proteinExistence type="predicted"/>
<name>A0A7R8H337_LEPSM</name>
<dbReference type="OrthoDB" id="2963168at2759"/>
<dbReference type="PANTHER" id="PTHR14187:SF46">
    <property type="entry name" value="HEAT SHOCK 70 KDA PROTEIN 12A"/>
    <property type="match status" value="1"/>
</dbReference>